<dbReference type="Proteomes" id="UP000094329">
    <property type="component" value="Unassembled WGS sequence"/>
</dbReference>
<comment type="caution">
    <text evidence="1">The sequence shown here is derived from an EMBL/GenBank/DDBJ whole genome shotgun (WGS) entry which is preliminary data.</text>
</comment>
<keyword evidence="2" id="KW-1185">Reference proteome</keyword>
<dbReference type="EMBL" id="MDTU01000001">
    <property type="protein sequence ID" value="ODN44070.1"/>
    <property type="molecule type" value="Genomic_DNA"/>
</dbReference>
<evidence type="ECO:0000313" key="1">
    <source>
        <dbReference type="EMBL" id="ODN44070.1"/>
    </source>
</evidence>
<organism evidence="1 2">
    <name type="scientific">Piscirickettsia litoralis</name>
    <dbReference type="NCBI Taxonomy" id="1891921"/>
    <lineage>
        <taxon>Bacteria</taxon>
        <taxon>Pseudomonadati</taxon>
        <taxon>Pseudomonadota</taxon>
        <taxon>Gammaproteobacteria</taxon>
        <taxon>Thiotrichales</taxon>
        <taxon>Piscirickettsiaceae</taxon>
        <taxon>Piscirickettsia</taxon>
    </lineage>
</organism>
<sequence length="146" mass="16079">MTLATAALTLSLGTTNFAQTAKKEVVWTPTFYAIQPRTDVKHPVSKEFCLTHIPNTLRTTISQIKNGVQAENGVYIKYLSYTTTHKSGLGFNIVNAVVWTADAKGNKTWSSPMKEYQQNLSDTGVTNTVWSTDQCKGKFIGVSNVD</sequence>
<evidence type="ECO:0000313" key="2">
    <source>
        <dbReference type="Proteomes" id="UP000094329"/>
    </source>
</evidence>
<reference evidence="1 2" key="1">
    <citation type="submission" date="2016-08" db="EMBL/GenBank/DDBJ databases">
        <title>Draft genome sequence of Candidatus Piscirickettsia litoralis, from seawater.</title>
        <authorList>
            <person name="Wan X."/>
            <person name="Lee A.J."/>
            <person name="Hou S."/>
            <person name="Donachie S.P."/>
        </authorList>
    </citation>
    <scope>NUCLEOTIDE SEQUENCE [LARGE SCALE GENOMIC DNA]</scope>
    <source>
        <strain evidence="1 2">Y2</strain>
    </source>
</reference>
<name>A0ABX3A692_9GAMM</name>
<accession>A0ABX3A692</accession>
<protein>
    <submittedName>
        <fullName evidence="1">Uncharacterized protein</fullName>
    </submittedName>
</protein>
<gene>
    <name evidence="1" type="ORF">BGC07_10385</name>
</gene>
<proteinExistence type="predicted"/>